<reference evidence="3" key="1">
    <citation type="submission" date="2022-11" db="UniProtKB">
        <authorList>
            <consortium name="WormBaseParasite"/>
        </authorList>
    </citation>
    <scope>IDENTIFICATION</scope>
</reference>
<keyword evidence="1" id="KW-0812">Transmembrane</keyword>
<organism evidence="2 3">
    <name type="scientific">Acrobeloides nanus</name>
    <dbReference type="NCBI Taxonomy" id="290746"/>
    <lineage>
        <taxon>Eukaryota</taxon>
        <taxon>Metazoa</taxon>
        <taxon>Ecdysozoa</taxon>
        <taxon>Nematoda</taxon>
        <taxon>Chromadorea</taxon>
        <taxon>Rhabditida</taxon>
        <taxon>Tylenchina</taxon>
        <taxon>Cephalobomorpha</taxon>
        <taxon>Cephaloboidea</taxon>
        <taxon>Cephalobidae</taxon>
        <taxon>Acrobeloides</taxon>
    </lineage>
</organism>
<accession>A0A914CF28</accession>
<dbReference type="WBParaSite" id="ACRNAN_scaffold10064.g17729.t1">
    <property type="protein sequence ID" value="ACRNAN_scaffold10064.g17729.t1"/>
    <property type="gene ID" value="ACRNAN_scaffold10064.g17729"/>
</dbReference>
<proteinExistence type="predicted"/>
<dbReference type="AlphaFoldDB" id="A0A914CF28"/>
<sequence>MVCSLLTTEVVEQGGAAESAGHFLLLDFSMFFLLSFLTLAFIQVFGAITVDYAHLVQLRTSVGAHSHALYNVFMAGRTLGLAKSGMAQKFRINTPMIDGHWPDLLLGIGQGHGQWLLQGKTEAG</sequence>
<protein>
    <submittedName>
        <fullName evidence="3">Uncharacterized protein</fullName>
    </submittedName>
</protein>
<dbReference type="Proteomes" id="UP000887540">
    <property type="component" value="Unplaced"/>
</dbReference>
<feature type="transmembrane region" description="Helical" evidence="1">
    <location>
        <begin position="28"/>
        <end position="50"/>
    </location>
</feature>
<name>A0A914CF28_9BILA</name>
<keyword evidence="2" id="KW-1185">Reference proteome</keyword>
<keyword evidence="1" id="KW-0472">Membrane</keyword>
<evidence type="ECO:0000256" key="1">
    <source>
        <dbReference type="SAM" id="Phobius"/>
    </source>
</evidence>
<evidence type="ECO:0000313" key="2">
    <source>
        <dbReference type="Proteomes" id="UP000887540"/>
    </source>
</evidence>
<evidence type="ECO:0000313" key="3">
    <source>
        <dbReference type="WBParaSite" id="ACRNAN_scaffold10064.g17729.t1"/>
    </source>
</evidence>
<keyword evidence="1" id="KW-1133">Transmembrane helix</keyword>